<reference evidence="2" key="1">
    <citation type="submission" date="2014-09" db="EMBL/GenBank/DDBJ databases">
        <authorList>
            <person name="Mudge J."/>
            <person name="Ramaraj T."/>
            <person name="Lindquist I.E."/>
            <person name="Bharti A.K."/>
            <person name="Sundararajan A."/>
            <person name="Cameron C.T."/>
            <person name="Woodward J.E."/>
            <person name="May G.D."/>
            <person name="Brubaker C."/>
            <person name="Broadhvest J."/>
            <person name="Wilkins T.A."/>
        </authorList>
    </citation>
    <scope>NUCLEOTIDE SEQUENCE</scope>
    <source>
        <strain evidence="2">cv. AKA8401</strain>
    </source>
</reference>
<organism evidence="1 2">
    <name type="scientific">Gossypium arboreum</name>
    <name type="common">Tree cotton</name>
    <name type="synonym">Gossypium nanking</name>
    <dbReference type="NCBI Taxonomy" id="29729"/>
    <lineage>
        <taxon>Eukaryota</taxon>
        <taxon>Viridiplantae</taxon>
        <taxon>Streptophyta</taxon>
        <taxon>Embryophyta</taxon>
        <taxon>Tracheophyta</taxon>
        <taxon>Spermatophyta</taxon>
        <taxon>Magnoliopsida</taxon>
        <taxon>eudicotyledons</taxon>
        <taxon>Gunneridae</taxon>
        <taxon>Pentapetalae</taxon>
        <taxon>rosids</taxon>
        <taxon>malvids</taxon>
        <taxon>Malvales</taxon>
        <taxon>Malvaceae</taxon>
        <taxon>Malvoideae</taxon>
        <taxon>Gossypium</taxon>
    </lineage>
</organism>
<evidence type="ECO:0000313" key="2">
    <source>
        <dbReference type="Proteomes" id="UP000032142"/>
    </source>
</evidence>
<accession>A0A0B0MDI1</accession>
<dbReference type="EMBL" id="JRRC01008154">
    <property type="protein sequence ID" value="KHF97473.1"/>
    <property type="molecule type" value="Genomic_DNA"/>
</dbReference>
<proteinExistence type="predicted"/>
<name>A0A0B0MDI1_GOSAR</name>
<dbReference type="Proteomes" id="UP000032142">
    <property type="component" value="Unassembled WGS sequence"/>
</dbReference>
<evidence type="ECO:0000313" key="1">
    <source>
        <dbReference type="EMBL" id="KHF97473.1"/>
    </source>
</evidence>
<gene>
    <name evidence="1" type="ORF">F383_36629</name>
</gene>
<dbReference type="AlphaFoldDB" id="A0A0B0MDI1"/>
<protein>
    <submittedName>
        <fullName evidence="1">Uncharacterized protein</fullName>
    </submittedName>
</protein>
<keyword evidence="2" id="KW-1185">Reference proteome</keyword>
<sequence>MAWRSCSWSMARVEESVAETSRVSTENSIGILGLGYFGLFRLVGLSLII</sequence>
<comment type="caution">
    <text evidence="1">The sequence shown here is derived from an EMBL/GenBank/DDBJ whole genome shotgun (WGS) entry which is preliminary data.</text>
</comment>